<evidence type="ECO:0000313" key="2">
    <source>
        <dbReference type="EMBL" id="CAL6085508.1"/>
    </source>
</evidence>
<sequence length="244" mass="28713">MPGAVISQKLPQGLVFSDLECVFGGEIEKQTPEVFQCLQHFQNSFLKPIGLPRMQTNPSSKLKSELKLIIFTEIEAKVTSNSFCRKQNIFQFQFHSELEKLEAITRCLNYNYTQAHLCFFTQHLNQSSCFLVTLIQKNMMRRTTVSKGIKKLLLFGRVNRDYVRIRVYELLIFQVRKKKRKDLKDRMISIYKRNLRFDLIFNNSFIQNSNCFGIQTERTAEIIGKIYLSLFSLGREYFSKIIFN</sequence>
<dbReference type="Proteomes" id="UP001642409">
    <property type="component" value="Unassembled WGS sequence"/>
</dbReference>
<comment type="caution">
    <text evidence="1">The sequence shown here is derived from an EMBL/GenBank/DDBJ whole genome shotgun (WGS) entry which is preliminary data.</text>
</comment>
<protein>
    <submittedName>
        <fullName evidence="2">Hypothetical_protein</fullName>
    </submittedName>
</protein>
<proteinExistence type="predicted"/>
<gene>
    <name evidence="1" type="ORF">HINF_LOCUS42791</name>
    <name evidence="2" type="ORF">HINF_LOCUS62716</name>
</gene>
<evidence type="ECO:0000313" key="1">
    <source>
        <dbReference type="EMBL" id="CAI9955146.1"/>
    </source>
</evidence>
<accession>A0AA86QE55</accession>
<dbReference type="EMBL" id="CATOUU010000856">
    <property type="protein sequence ID" value="CAI9955146.1"/>
    <property type="molecule type" value="Genomic_DNA"/>
</dbReference>
<reference evidence="1" key="1">
    <citation type="submission" date="2023-06" db="EMBL/GenBank/DDBJ databases">
        <authorList>
            <person name="Kurt Z."/>
        </authorList>
    </citation>
    <scope>NUCLEOTIDE SEQUENCE</scope>
</reference>
<keyword evidence="3" id="KW-1185">Reference proteome</keyword>
<evidence type="ECO:0000313" key="3">
    <source>
        <dbReference type="Proteomes" id="UP001642409"/>
    </source>
</evidence>
<name>A0AA86QE55_9EUKA</name>
<dbReference type="AlphaFoldDB" id="A0AA86QE55"/>
<organism evidence="1">
    <name type="scientific">Hexamita inflata</name>
    <dbReference type="NCBI Taxonomy" id="28002"/>
    <lineage>
        <taxon>Eukaryota</taxon>
        <taxon>Metamonada</taxon>
        <taxon>Diplomonadida</taxon>
        <taxon>Hexamitidae</taxon>
        <taxon>Hexamitinae</taxon>
        <taxon>Hexamita</taxon>
    </lineage>
</organism>
<dbReference type="EMBL" id="CAXDID020000386">
    <property type="protein sequence ID" value="CAL6085508.1"/>
    <property type="molecule type" value="Genomic_DNA"/>
</dbReference>
<reference evidence="2 3" key="2">
    <citation type="submission" date="2024-07" db="EMBL/GenBank/DDBJ databases">
        <authorList>
            <person name="Akdeniz Z."/>
        </authorList>
    </citation>
    <scope>NUCLEOTIDE SEQUENCE [LARGE SCALE GENOMIC DNA]</scope>
</reference>